<accession>A0AAN8Z553</accession>
<organism evidence="1 2">
    <name type="scientific">Dillenia turbinata</name>
    <dbReference type="NCBI Taxonomy" id="194707"/>
    <lineage>
        <taxon>Eukaryota</taxon>
        <taxon>Viridiplantae</taxon>
        <taxon>Streptophyta</taxon>
        <taxon>Embryophyta</taxon>
        <taxon>Tracheophyta</taxon>
        <taxon>Spermatophyta</taxon>
        <taxon>Magnoliopsida</taxon>
        <taxon>eudicotyledons</taxon>
        <taxon>Gunneridae</taxon>
        <taxon>Pentapetalae</taxon>
        <taxon>Dilleniales</taxon>
        <taxon>Dilleniaceae</taxon>
        <taxon>Dillenia</taxon>
    </lineage>
</organism>
<keyword evidence="2" id="KW-1185">Reference proteome</keyword>
<dbReference type="AlphaFoldDB" id="A0AAN8Z553"/>
<evidence type="ECO:0000313" key="2">
    <source>
        <dbReference type="Proteomes" id="UP001370490"/>
    </source>
</evidence>
<reference evidence="1 2" key="1">
    <citation type="submission" date="2023-12" db="EMBL/GenBank/DDBJ databases">
        <title>A high-quality genome assembly for Dillenia turbinata (Dilleniales).</title>
        <authorList>
            <person name="Chanderbali A."/>
        </authorList>
    </citation>
    <scope>NUCLEOTIDE SEQUENCE [LARGE SCALE GENOMIC DNA]</scope>
    <source>
        <strain evidence="1">LSX21</strain>
        <tissue evidence="1">Leaf</tissue>
    </source>
</reference>
<comment type="caution">
    <text evidence="1">The sequence shown here is derived from an EMBL/GenBank/DDBJ whole genome shotgun (WGS) entry which is preliminary data.</text>
</comment>
<dbReference type="Proteomes" id="UP001370490">
    <property type="component" value="Unassembled WGS sequence"/>
</dbReference>
<proteinExistence type="predicted"/>
<dbReference type="EMBL" id="JBAMMX010000020">
    <property type="protein sequence ID" value="KAK6921018.1"/>
    <property type="molecule type" value="Genomic_DNA"/>
</dbReference>
<name>A0AAN8Z553_9MAGN</name>
<gene>
    <name evidence="1" type="ORF">RJ641_014696</name>
</gene>
<evidence type="ECO:0000313" key="1">
    <source>
        <dbReference type="EMBL" id="KAK6921018.1"/>
    </source>
</evidence>
<sequence>MALKFSEVLILNHGSWSEQWWGGGVLWVTYLEMVKTKAHYKECGISLEQQSVETCKNFMELNVKRTLLLVSESTRGSCKASLTIITSSTSFCTTNFT</sequence>
<protein>
    <submittedName>
        <fullName evidence="1">Uncharacterized protein</fullName>
    </submittedName>
</protein>